<dbReference type="EC" id="4.6.1.2" evidence="2"/>
<proteinExistence type="predicted"/>
<keyword evidence="4 11" id="KW-0732">Signal</keyword>
<dbReference type="InterPro" id="IPR011645">
    <property type="entry name" value="HNOB_dom_associated"/>
</dbReference>
<evidence type="ECO:0000256" key="3">
    <source>
        <dbReference type="ARBA" id="ARBA00022692"/>
    </source>
</evidence>
<feature type="signal peptide" evidence="11">
    <location>
        <begin position="1"/>
        <end position="23"/>
    </location>
</feature>
<dbReference type="SMART" id="SM00044">
    <property type="entry name" value="CYCc"/>
    <property type="match status" value="1"/>
</dbReference>
<dbReference type="GO" id="GO:0004383">
    <property type="term" value="F:guanylate cyclase activity"/>
    <property type="evidence" value="ECO:0007669"/>
    <property type="project" value="UniProtKB-EC"/>
</dbReference>
<evidence type="ECO:0000256" key="1">
    <source>
        <dbReference type="ARBA" id="ARBA00004479"/>
    </source>
</evidence>
<evidence type="ECO:0000313" key="13">
    <source>
        <dbReference type="EMBL" id="PIK46081.1"/>
    </source>
</evidence>
<dbReference type="OrthoDB" id="60033at2759"/>
<dbReference type="AlphaFoldDB" id="A0A2G8KDK7"/>
<accession>A0A2G8KDK7</accession>
<feature type="domain" description="Guanylate cyclase" evidence="12">
    <location>
        <begin position="383"/>
        <end position="486"/>
    </location>
</feature>
<keyword evidence="9" id="KW-0141">cGMP biosynthesis</keyword>
<keyword evidence="3 10" id="KW-0812">Transmembrane</keyword>
<dbReference type="CDD" id="cd07302">
    <property type="entry name" value="CHD"/>
    <property type="match status" value="1"/>
</dbReference>
<dbReference type="GO" id="GO:0007168">
    <property type="term" value="P:receptor guanylyl cyclase signaling pathway"/>
    <property type="evidence" value="ECO:0007669"/>
    <property type="project" value="TreeGrafter"/>
</dbReference>
<dbReference type="PANTHER" id="PTHR11920:SF504">
    <property type="entry name" value="GUANYLATE CYCLASE"/>
    <property type="match status" value="1"/>
</dbReference>
<dbReference type="GO" id="GO:0000166">
    <property type="term" value="F:nucleotide binding"/>
    <property type="evidence" value="ECO:0007669"/>
    <property type="project" value="UniProtKB-KW"/>
</dbReference>
<gene>
    <name evidence="13" type="ORF">BSL78_17074</name>
</gene>
<feature type="chain" id="PRO_5013728595" description="guanylate cyclase" evidence="11">
    <location>
        <begin position="24"/>
        <end position="491"/>
    </location>
</feature>
<dbReference type="PANTHER" id="PTHR11920">
    <property type="entry name" value="GUANYLYL CYCLASE"/>
    <property type="match status" value="1"/>
</dbReference>
<feature type="transmembrane region" description="Helical" evidence="10">
    <location>
        <begin position="305"/>
        <end position="325"/>
    </location>
</feature>
<dbReference type="PROSITE" id="PS50125">
    <property type="entry name" value="GUANYLATE_CYCLASE_2"/>
    <property type="match status" value="1"/>
</dbReference>
<keyword evidence="14" id="KW-1185">Reference proteome</keyword>
<dbReference type="Gene3D" id="6.10.250.780">
    <property type="match status" value="1"/>
</dbReference>
<sequence length="491" mass="55475">MLTIPLIPSAFLALLAAVSLFQAIQVRSQLSQTEENNDKGHDIAGLIHQLQQERNEVSFAIIKNNSVDDLTEIFLLTDHAINSLEWPGDTPGGGVGGVGGGVGGGSPMNGLLSRETFVRTLTSGRYSNDFQLELKIYSELNAAAILWLIQTVQNNNDDSFWEDMIAYILLIRAKENIGIYAPLGSEYFVLGHLSEREFVTYIQNLELSKDHLDISLQYSSFLAERYNQTIERNVETFSRFQQLQEVAVLKDDGFMWNQTVDYSQLWVTTVEEILDHLKELEDMLEDHILELVAEGLTVASQQINLYVLAIACVAVIVPLISYISWRVTTNMQRFARGLEDKTQLLHQEKKRSDSLLYRMLPRSVAIQLKGDHEVRAENYEAVTIYFSDIVGFTVLSSNSSPMQVVSLLNALYNLFDSRIEVYDVYKVETIGDSYMVASGLPNRNGDKHAGEIATLALDLMDRLRYFQVPHRPEEKLQLRVGLHTGTFRENP</sequence>
<evidence type="ECO:0000256" key="11">
    <source>
        <dbReference type="SAM" id="SignalP"/>
    </source>
</evidence>
<protein>
    <recommendedName>
        <fullName evidence="2">guanylate cyclase</fullName>
        <ecNumber evidence="2">4.6.1.2</ecNumber>
    </recommendedName>
</protein>
<keyword evidence="7 10" id="KW-0472">Membrane</keyword>
<dbReference type="Pfam" id="PF07701">
    <property type="entry name" value="HNOBA"/>
    <property type="match status" value="1"/>
</dbReference>
<dbReference type="InterPro" id="IPR050401">
    <property type="entry name" value="Cyclic_nucleotide_synthase"/>
</dbReference>
<evidence type="ECO:0000256" key="2">
    <source>
        <dbReference type="ARBA" id="ARBA00012202"/>
    </source>
</evidence>
<evidence type="ECO:0000256" key="7">
    <source>
        <dbReference type="ARBA" id="ARBA00023136"/>
    </source>
</evidence>
<evidence type="ECO:0000256" key="10">
    <source>
        <dbReference type="SAM" id="Phobius"/>
    </source>
</evidence>
<keyword evidence="6 10" id="KW-1133">Transmembrane helix</keyword>
<dbReference type="EMBL" id="MRZV01000668">
    <property type="protein sequence ID" value="PIK46081.1"/>
    <property type="molecule type" value="Genomic_DNA"/>
</dbReference>
<dbReference type="Gene3D" id="3.30.70.1230">
    <property type="entry name" value="Nucleotide cyclase"/>
    <property type="match status" value="1"/>
</dbReference>
<evidence type="ECO:0000256" key="6">
    <source>
        <dbReference type="ARBA" id="ARBA00022989"/>
    </source>
</evidence>
<dbReference type="Pfam" id="PF00211">
    <property type="entry name" value="Guanylate_cyc"/>
    <property type="match status" value="1"/>
</dbReference>
<organism evidence="13 14">
    <name type="scientific">Stichopus japonicus</name>
    <name type="common">Sea cucumber</name>
    <dbReference type="NCBI Taxonomy" id="307972"/>
    <lineage>
        <taxon>Eukaryota</taxon>
        <taxon>Metazoa</taxon>
        <taxon>Echinodermata</taxon>
        <taxon>Eleutherozoa</taxon>
        <taxon>Echinozoa</taxon>
        <taxon>Holothuroidea</taxon>
        <taxon>Aspidochirotacea</taxon>
        <taxon>Aspidochirotida</taxon>
        <taxon>Stichopodidae</taxon>
        <taxon>Apostichopus</taxon>
    </lineage>
</organism>
<evidence type="ECO:0000313" key="14">
    <source>
        <dbReference type="Proteomes" id="UP000230750"/>
    </source>
</evidence>
<reference evidence="13 14" key="1">
    <citation type="journal article" date="2017" name="PLoS Biol.">
        <title>The sea cucumber genome provides insights into morphological evolution and visceral regeneration.</title>
        <authorList>
            <person name="Zhang X."/>
            <person name="Sun L."/>
            <person name="Yuan J."/>
            <person name="Sun Y."/>
            <person name="Gao Y."/>
            <person name="Zhang L."/>
            <person name="Li S."/>
            <person name="Dai H."/>
            <person name="Hamel J.F."/>
            <person name="Liu C."/>
            <person name="Yu Y."/>
            <person name="Liu S."/>
            <person name="Lin W."/>
            <person name="Guo K."/>
            <person name="Jin S."/>
            <person name="Xu P."/>
            <person name="Storey K.B."/>
            <person name="Huan P."/>
            <person name="Zhang T."/>
            <person name="Zhou Y."/>
            <person name="Zhang J."/>
            <person name="Lin C."/>
            <person name="Li X."/>
            <person name="Xing L."/>
            <person name="Huo D."/>
            <person name="Sun M."/>
            <person name="Wang L."/>
            <person name="Mercier A."/>
            <person name="Li F."/>
            <person name="Yang H."/>
            <person name="Xiang J."/>
        </authorList>
    </citation>
    <scope>NUCLEOTIDE SEQUENCE [LARGE SCALE GENOMIC DNA]</scope>
    <source>
        <strain evidence="13">Shaxun</strain>
        <tissue evidence="13">Muscle</tissue>
    </source>
</reference>
<evidence type="ECO:0000256" key="5">
    <source>
        <dbReference type="ARBA" id="ARBA00022741"/>
    </source>
</evidence>
<evidence type="ECO:0000256" key="8">
    <source>
        <dbReference type="ARBA" id="ARBA00023239"/>
    </source>
</evidence>
<dbReference type="SUPFAM" id="SSF55073">
    <property type="entry name" value="Nucleotide cyclase"/>
    <property type="match status" value="1"/>
</dbReference>
<dbReference type="InterPro" id="IPR029787">
    <property type="entry name" value="Nucleotide_cyclase"/>
</dbReference>
<dbReference type="GO" id="GO:0004016">
    <property type="term" value="F:adenylate cyclase activity"/>
    <property type="evidence" value="ECO:0007669"/>
    <property type="project" value="TreeGrafter"/>
</dbReference>
<dbReference type="GO" id="GO:0001653">
    <property type="term" value="F:peptide receptor activity"/>
    <property type="evidence" value="ECO:0007669"/>
    <property type="project" value="TreeGrafter"/>
</dbReference>
<dbReference type="InterPro" id="IPR001054">
    <property type="entry name" value="A/G_cyclase"/>
</dbReference>
<dbReference type="Proteomes" id="UP000230750">
    <property type="component" value="Unassembled WGS sequence"/>
</dbReference>
<evidence type="ECO:0000259" key="12">
    <source>
        <dbReference type="PROSITE" id="PS50125"/>
    </source>
</evidence>
<dbReference type="GO" id="GO:0005886">
    <property type="term" value="C:plasma membrane"/>
    <property type="evidence" value="ECO:0007669"/>
    <property type="project" value="TreeGrafter"/>
</dbReference>
<name>A0A2G8KDK7_STIJA</name>
<comment type="subcellular location">
    <subcellularLocation>
        <location evidence="1">Membrane</location>
        <topology evidence="1">Single-pass type I membrane protein</topology>
    </subcellularLocation>
</comment>
<dbReference type="Pfam" id="PF08376">
    <property type="entry name" value="NIT"/>
    <property type="match status" value="1"/>
</dbReference>
<comment type="caution">
    <text evidence="13">The sequence shown here is derived from an EMBL/GenBank/DDBJ whole genome shotgun (WGS) entry which is preliminary data.</text>
</comment>
<evidence type="ECO:0000256" key="4">
    <source>
        <dbReference type="ARBA" id="ARBA00022729"/>
    </source>
</evidence>
<dbReference type="STRING" id="307972.A0A2G8KDK7"/>
<dbReference type="InterPro" id="IPR013587">
    <property type="entry name" value="Nitrate/nitrite_sensing"/>
</dbReference>
<evidence type="ECO:0000256" key="9">
    <source>
        <dbReference type="ARBA" id="ARBA00023293"/>
    </source>
</evidence>
<keyword evidence="5" id="KW-0547">Nucleotide-binding</keyword>
<keyword evidence="8" id="KW-0456">Lyase</keyword>
<dbReference type="GO" id="GO:0035556">
    <property type="term" value="P:intracellular signal transduction"/>
    <property type="evidence" value="ECO:0007669"/>
    <property type="project" value="InterPro"/>
</dbReference>